<proteinExistence type="predicted"/>
<evidence type="ECO:0000313" key="1">
    <source>
        <dbReference type="EMBL" id="DAF56128.1"/>
    </source>
</evidence>
<reference evidence="1" key="1">
    <citation type="journal article" date="2021" name="Proc. Natl. Acad. Sci. U.S.A.">
        <title>A Catalog of Tens of Thousands of Viruses from Human Metagenomes Reveals Hidden Associations with Chronic Diseases.</title>
        <authorList>
            <person name="Tisza M.J."/>
            <person name="Buck C.B."/>
        </authorList>
    </citation>
    <scope>NUCLEOTIDE SEQUENCE</scope>
    <source>
        <strain evidence="1">Ct6h44</strain>
    </source>
</reference>
<name>A0A8S5SZ10_9CAUD</name>
<dbReference type="EMBL" id="BK032708">
    <property type="protein sequence ID" value="DAF56128.1"/>
    <property type="molecule type" value="Genomic_DNA"/>
</dbReference>
<sequence>MDEFISREATIKRIKEVYCIGCNSYNGVRCRACGTGDAIDVIEDAPAADVAPVVHAQWIEDESGIIICPECKRGYNLIAKFTNYCPACGAKMDGGADYEAN</sequence>
<organism evidence="1">
    <name type="scientific">Siphoviridae sp. ct6h44</name>
    <dbReference type="NCBI Taxonomy" id="2827784"/>
    <lineage>
        <taxon>Viruses</taxon>
        <taxon>Duplodnaviria</taxon>
        <taxon>Heunggongvirae</taxon>
        <taxon>Uroviricota</taxon>
        <taxon>Caudoviricetes</taxon>
    </lineage>
</organism>
<protein>
    <submittedName>
        <fullName evidence="1">Zinc-ribbon family protein</fullName>
    </submittedName>
</protein>
<accession>A0A8S5SZ10</accession>